<dbReference type="GO" id="GO:0009867">
    <property type="term" value="P:jasmonic acid mediated signaling pathway"/>
    <property type="evidence" value="ECO:0007669"/>
    <property type="project" value="UniProtKB-ARBA"/>
</dbReference>
<evidence type="ECO:0000256" key="3">
    <source>
        <dbReference type="SAM" id="MobiDB-lite"/>
    </source>
</evidence>
<dbReference type="Proteomes" id="UP001445335">
    <property type="component" value="Unassembled WGS sequence"/>
</dbReference>
<dbReference type="InterPro" id="IPR011333">
    <property type="entry name" value="SKP1/BTB/POZ_sf"/>
</dbReference>
<reference evidence="5 6" key="1">
    <citation type="journal article" date="2024" name="Nat. Commun.">
        <title>Phylogenomics reveals the evolutionary origins of lichenization in chlorophyte algae.</title>
        <authorList>
            <person name="Puginier C."/>
            <person name="Libourel C."/>
            <person name="Otte J."/>
            <person name="Skaloud P."/>
            <person name="Haon M."/>
            <person name="Grisel S."/>
            <person name="Petersen M."/>
            <person name="Berrin J.G."/>
            <person name="Delaux P.M."/>
            <person name="Dal Grande F."/>
            <person name="Keller J."/>
        </authorList>
    </citation>
    <scope>NUCLEOTIDE SEQUENCE [LARGE SCALE GENOMIC DNA]</scope>
    <source>
        <strain evidence="5 6">SAG 245.80</strain>
    </source>
</reference>
<dbReference type="AlphaFoldDB" id="A0AAW1QZT8"/>
<dbReference type="SMART" id="SM00512">
    <property type="entry name" value="Skp1"/>
    <property type="match status" value="1"/>
</dbReference>
<gene>
    <name evidence="5" type="ORF">WJX81_008446</name>
</gene>
<dbReference type="InterPro" id="IPR016072">
    <property type="entry name" value="Skp1_comp_dimer"/>
</dbReference>
<feature type="region of interest" description="Disordered" evidence="3">
    <location>
        <begin position="270"/>
        <end position="309"/>
    </location>
</feature>
<feature type="domain" description="SKP1 component dimerisation" evidence="4">
    <location>
        <begin position="103"/>
        <end position="138"/>
    </location>
</feature>
<keyword evidence="6" id="KW-1185">Reference proteome</keyword>
<protein>
    <recommendedName>
        <fullName evidence="4">SKP1 component dimerisation domain-containing protein</fullName>
    </recommendedName>
</protein>
<keyword evidence="2" id="KW-0833">Ubl conjugation pathway</keyword>
<dbReference type="InterPro" id="IPR016897">
    <property type="entry name" value="SKP1"/>
</dbReference>
<evidence type="ECO:0000313" key="5">
    <source>
        <dbReference type="EMBL" id="KAK9826779.1"/>
    </source>
</evidence>
<dbReference type="GO" id="GO:0006511">
    <property type="term" value="P:ubiquitin-dependent protein catabolic process"/>
    <property type="evidence" value="ECO:0007669"/>
    <property type="project" value="InterPro"/>
</dbReference>
<sequence length="344" mass="37467">MPGVEGHAESVEEVARDVALMSPVVQREVLLHGRGIERTNPIALSKRIPPDVLKTVVVYLQYHQASGRSDKERKLFDERITRVDAKRLCELTSAADTLDLQALSDLTSRALARLIEGKSPEEIRMVFNLPDDLTEEEKLEPVRNADDDPRLRLLNAFYARKRKELQKRNARGEEPAAAPPTALPAREDTRPLDDLLNFIEAGGGGGGGGGKANPPANPKTRSKPGRLAGGAGQAGSSGDDAAAELEAVGAPREEDPHRQDPGPCVDLDWVARQPGPRPITTLTSLHNFRPKPPAARPRADPEDPPDWADPADVAVAERLIRRFLARTGLGAHLALLRLELRLRA</sequence>
<evidence type="ECO:0000259" key="4">
    <source>
        <dbReference type="Pfam" id="PF01466"/>
    </source>
</evidence>
<dbReference type="SUPFAM" id="SSF81382">
    <property type="entry name" value="Skp1 dimerisation domain-like"/>
    <property type="match status" value="1"/>
</dbReference>
<dbReference type="InterPro" id="IPR001232">
    <property type="entry name" value="SKP1-like"/>
</dbReference>
<evidence type="ECO:0000256" key="2">
    <source>
        <dbReference type="ARBA" id="ARBA00022786"/>
    </source>
</evidence>
<dbReference type="PANTHER" id="PTHR11165">
    <property type="entry name" value="SKP1"/>
    <property type="match status" value="1"/>
</dbReference>
<accession>A0AAW1QZT8</accession>
<dbReference type="Pfam" id="PF01466">
    <property type="entry name" value="Skp1"/>
    <property type="match status" value="1"/>
</dbReference>
<name>A0AAW1QZT8_9CHLO</name>
<feature type="region of interest" description="Disordered" evidence="3">
    <location>
        <begin position="165"/>
        <end position="243"/>
    </location>
</feature>
<comment type="similarity">
    <text evidence="1">Belongs to the SKP1 family.</text>
</comment>
<dbReference type="InterPro" id="IPR036296">
    <property type="entry name" value="SKP1-like_dim_sf"/>
</dbReference>
<proteinExistence type="inferred from homology"/>
<dbReference type="Gene3D" id="3.30.710.10">
    <property type="entry name" value="Potassium Channel Kv1.1, Chain A"/>
    <property type="match status" value="1"/>
</dbReference>
<evidence type="ECO:0000313" key="6">
    <source>
        <dbReference type="Proteomes" id="UP001445335"/>
    </source>
</evidence>
<dbReference type="EMBL" id="JALJOU010000063">
    <property type="protein sequence ID" value="KAK9826779.1"/>
    <property type="molecule type" value="Genomic_DNA"/>
</dbReference>
<feature type="compositionally biased region" description="Gly residues" evidence="3">
    <location>
        <begin position="201"/>
        <end position="211"/>
    </location>
</feature>
<organism evidence="5 6">
    <name type="scientific">Elliptochloris bilobata</name>
    <dbReference type="NCBI Taxonomy" id="381761"/>
    <lineage>
        <taxon>Eukaryota</taxon>
        <taxon>Viridiplantae</taxon>
        <taxon>Chlorophyta</taxon>
        <taxon>core chlorophytes</taxon>
        <taxon>Trebouxiophyceae</taxon>
        <taxon>Trebouxiophyceae incertae sedis</taxon>
        <taxon>Elliptochloris clade</taxon>
        <taxon>Elliptochloris</taxon>
    </lineage>
</organism>
<evidence type="ECO:0000256" key="1">
    <source>
        <dbReference type="ARBA" id="ARBA00009993"/>
    </source>
</evidence>
<comment type="caution">
    <text evidence="5">The sequence shown here is derived from an EMBL/GenBank/DDBJ whole genome shotgun (WGS) entry which is preliminary data.</text>
</comment>